<dbReference type="Pfam" id="PF01878">
    <property type="entry name" value="EVE"/>
    <property type="match status" value="1"/>
</dbReference>
<sequence>MALQKDKTTMWDGVHNNLALKHMRSMKKGDQIMYYHTGDERQAVGVMTVTSKPYPNPKEDNERFIAIDVKFKNDSRIP</sequence>
<dbReference type="InterPro" id="IPR002740">
    <property type="entry name" value="EVE_domain"/>
</dbReference>
<evidence type="ECO:0000313" key="2">
    <source>
        <dbReference type="EMBL" id="AIF21476.1"/>
    </source>
</evidence>
<dbReference type="EMBL" id="KF901191">
    <property type="protein sequence ID" value="AIF21476.1"/>
    <property type="molecule type" value="Genomic_DNA"/>
</dbReference>
<dbReference type="InterPro" id="IPR052181">
    <property type="entry name" value="5hmC_binding"/>
</dbReference>
<dbReference type="PANTHER" id="PTHR14087:SF7">
    <property type="entry name" value="THYMOCYTE NUCLEAR PROTEIN 1"/>
    <property type="match status" value="1"/>
</dbReference>
<accession>A0A075HYP3</accession>
<reference evidence="2" key="1">
    <citation type="journal article" date="2014" name="Genome Biol. Evol.">
        <title>Pangenome evidence for extensive interdomain horizontal transfer affecting lineage core and shell genes in uncultured planktonic thaumarchaeota and euryarchaeota.</title>
        <authorList>
            <person name="Deschamps P."/>
            <person name="Zivanovic Y."/>
            <person name="Moreira D."/>
            <person name="Rodriguez-Valera F."/>
            <person name="Lopez-Garcia P."/>
        </authorList>
    </citation>
    <scope>NUCLEOTIDE SEQUENCE</scope>
</reference>
<dbReference type="PANTHER" id="PTHR14087">
    <property type="entry name" value="THYMOCYTE NUCLEAR PROTEIN 1"/>
    <property type="match status" value="1"/>
</dbReference>
<feature type="domain" description="EVE" evidence="1">
    <location>
        <begin position="3"/>
        <end position="71"/>
    </location>
</feature>
<proteinExistence type="predicted"/>
<protein>
    <recommendedName>
        <fullName evidence="1">EVE domain-containing protein</fullName>
    </recommendedName>
</protein>
<evidence type="ECO:0000259" key="1">
    <source>
        <dbReference type="Pfam" id="PF01878"/>
    </source>
</evidence>
<name>A0A075HYP3_9ARCH</name>
<dbReference type="Gene3D" id="3.10.590.10">
    <property type="entry name" value="ph1033 like domains"/>
    <property type="match status" value="1"/>
</dbReference>
<dbReference type="InterPro" id="IPR015947">
    <property type="entry name" value="PUA-like_sf"/>
</dbReference>
<organism evidence="2">
    <name type="scientific">uncultured marine thaumarchaeote SAT1000_05_A05</name>
    <dbReference type="NCBI Taxonomy" id="1456356"/>
    <lineage>
        <taxon>Archaea</taxon>
        <taxon>Nitrososphaerota</taxon>
        <taxon>environmental samples</taxon>
    </lineage>
</organism>
<dbReference type="AlphaFoldDB" id="A0A075HYP3"/>
<dbReference type="SUPFAM" id="SSF88697">
    <property type="entry name" value="PUA domain-like"/>
    <property type="match status" value="1"/>
</dbReference>